<keyword evidence="2" id="KW-1185">Reference proteome</keyword>
<protein>
    <submittedName>
        <fullName evidence="1">Late competence protein ComGD, access of DNA to ComEA</fullName>
    </submittedName>
</protein>
<dbReference type="InterPro" id="IPR016785">
    <property type="entry name" value="ComGD"/>
</dbReference>
<dbReference type="Proteomes" id="UP000182152">
    <property type="component" value="Unassembled WGS sequence"/>
</dbReference>
<proteinExistence type="predicted"/>
<dbReference type="AlphaFoldDB" id="A0A1L8WAR9"/>
<dbReference type="NCBIfam" id="NF040982">
    <property type="entry name" value="ComGD"/>
    <property type="match status" value="1"/>
</dbReference>
<dbReference type="EMBL" id="JXLB01000031">
    <property type="protein sequence ID" value="OJG77762.1"/>
    <property type="molecule type" value="Genomic_DNA"/>
</dbReference>
<dbReference type="STRING" id="150033.RV14_GL001501"/>
<evidence type="ECO:0000313" key="1">
    <source>
        <dbReference type="EMBL" id="OJG77762.1"/>
    </source>
</evidence>
<gene>
    <name evidence="1" type="ORF">RV14_GL001501</name>
</gene>
<accession>A0A1L8WAR9</accession>
<sequence length="131" mass="15571">MLTIVLGMFMFPIFSISSWQQRMVIDQFFNQLDQRIYATQKIAIVSQQLTSIFYDQKCNQIVFDVPKTNINWSILKIPFEIEVKKMEPISFSAKTGNESTLKAYQFYWKMKKQTIIYQFQMGSGHYIKKIK</sequence>
<evidence type="ECO:0000313" key="2">
    <source>
        <dbReference type="Proteomes" id="UP000182152"/>
    </source>
</evidence>
<name>A0A1L8WAR9_9ENTE</name>
<comment type="caution">
    <text evidence="1">The sequence shown here is derived from an EMBL/GenBank/DDBJ whole genome shotgun (WGS) entry which is preliminary data.</text>
</comment>
<organism evidence="1 2">
    <name type="scientific">Enterococcus ratti</name>
    <dbReference type="NCBI Taxonomy" id="150033"/>
    <lineage>
        <taxon>Bacteria</taxon>
        <taxon>Bacillati</taxon>
        <taxon>Bacillota</taxon>
        <taxon>Bacilli</taxon>
        <taxon>Lactobacillales</taxon>
        <taxon>Enterococcaceae</taxon>
        <taxon>Enterococcus</taxon>
    </lineage>
</organism>
<reference evidence="1 2" key="1">
    <citation type="submission" date="2014-12" db="EMBL/GenBank/DDBJ databases">
        <title>Draft genome sequences of 29 type strains of Enterococci.</title>
        <authorList>
            <person name="Zhong Z."/>
            <person name="Sun Z."/>
            <person name="Liu W."/>
            <person name="Zhang W."/>
            <person name="Zhang H."/>
        </authorList>
    </citation>
    <scope>NUCLEOTIDE SEQUENCE [LARGE SCALE GENOMIC DNA]</scope>
    <source>
        <strain evidence="1 2">DSM 15687</strain>
    </source>
</reference>